<feature type="transmembrane region" description="Helical" evidence="2">
    <location>
        <begin position="31"/>
        <end position="52"/>
    </location>
</feature>
<keyword evidence="4" id="KW-1185">Reference proteome</keyword>
<gene>
    <name evidence="3" type="ORF">GPA27_04345</name>
</gene>
<dbReference type="Proteomes" id="UP000634522">
    <property type="component" value="Unassembled WGS sequence"/>
</dbReference>
<evidence type="ECO:0000256" key="1">
    <source>
        <dbReference type="SAM" id="MobiDB-lite"/>
    </source>
</evidence>
<accession>A0ABX1NBI0</accession>
<comment type="caution">
    <text evidence="3">The sequence shown here is derived from an EMBL/GenBank/DDBJ whole genome shotgun (WGS) entry which is preliminary data.</text>
</comment>
<sequence>MKPTAHTNFAERAGRTLGRMWRGIVRLDRKAHGLLIVQGWAPGVASAVLLVIKLVVLGVLAYASLWLAALLALLALAGWSVRDPAAWNAEDESKPEWREGHGGFGLYDKSEWRRDMGDPDNP</sequence>
<evidence type="ECO:0000313" key="3">
    <source>
        <dbReference type="EMBL" id="NMF96614.1"/>
    </source>
</evidence>
<feature type="compositionally biased region" description="Basic and acidic residues" evidence="1">
    <location>
        <begin position="108"/>
        <end position="122"/>
    </location>
</feature>
<evidence type="ECO:0000256" key="2">
    <source>
        <dbReference type="SAM" id="Phobius"/>
    </source>
</evidence>
<proteinExistence type="predicted"/>
<evidence type="ECO:0000313" key="4">
    <source>
        <dbReference type="Proteomes" id="UP000634522"/>
    </source>
</evidence>
<dbReference type="RefSeq" id="WP_050417890.1">
    <property type="nucleotide sequence ID" value="NZ_WTVS01000006.1"/>
</dbReference>
<dbReference type="Pfam" id="PF12553">
    <property type="entry name" value="DUF3742"/>
    <property type="match status" value="1"/>
</dbReference>
<feature type="compositionally biased region" description="Basic and acidic residues" evidence="1">
    <location>
        <begin position="91"/>
        <end position="101"/>
    </location>
</feature>
<keyword evidence="2" id="KW-1133">Transmembrane helix</keyword>
<keyword evidence="2" id="KW-0812">Transmembrane</keyword>
<keyword evidence="2" id="KW-0472">Membrane</keyword>
<name>A0ABX1NBI0_9RHOO</name>
<feature type="region of interest" description="Disordered" evidence="1">
    <location>
        <begin position="89"/>
        <end position="122"/>
    </location>
</feature>
<reference evidence="3 4" key="1">
    <citation type="submission" date="2019-12" db="EMBL/GenBank/DDBJ databases">
        <title>Comparative genomics gives insights into the taxonomy of the Azoarcus-Aromatoleum group and reveals separate origins of nif in the plant-associated Azoarcus and non-plant-associated Aromatoleum sub-groups.</title>
        <authorList>
            <person name="Lafos M."/>
            <person name="Maluk M."/>
            <person name="Batista M."/>
            <person name="Junghare M."/>
            <person name="Carmona M."/>
            <person name="Faoro H."/>
            <person name="Cruz L.M."/>
            <person name="Battistoni F."/>
            <person name="De Souza E."/>
            <person name="Pedrosa F."/>
            <person name="Chen W.-M."/>
            <person name="Poole P.S."/>
            <person name="Dixon R.A."/>
            <person name="James E.K."/>
        </authorList>
    </citation>
    <scope>NUCLEOTIDE SEQUENCE [LARGE SCALE GENOMIC DNA]</scope>
    <source>
        <strain evidence="3 4">T</strain>
    </source>
</reference>
<protein>
    <submittedName>
        <fullName evidence="3">DUF3742 family protein</fullName>
    </submittedName>
</protein>
<feature type="transmembrane region" description="Helical" evidence="2">
    <location>
        <begin position="59"/>
        <end position="81"/>
    </location>
</feature>
<dbReference type="InterPro" id="IPR022213">
    <property type="entry name" value="DUF3742"/>
</dbReference>
<organism evidence="3 4">
    <name type="scientific">Aromatoleum toluolicum</name>
    <dbReference type="NCBI Taxonomy" id="90060"/>
    <lineage>
        <taxon>Bacteria</taxon>
        <taxon>Pseudomonadati</taxon>
        <taxon>Pseudomonadota</taxon>
        <taxon>Betaproteobacteria</taxon>
        <taxon>Rhodocyclales</taxon>
        <taxon>Rhodocyclaceae</taxon>
        <taxon>Aromatoleum</taxon>
    </lineage>
</organism>
<dbReference type="EMBL" id="WTVS01000006">
    <property type="protein sequence ID" value="NMF96614.1"/>
    <property type="molecule type" value="Genomic_DNA"/>
</dbReference>